<feature type="domain" description="WW" evidence="10">
    <location>
        <begin position="14"/>
        <end position="48"/>
    </location>
</feature>
<dbReference type="InterPro" id="IPR000629">
    <property type="entry name" value="RNA-helicase_DEAD-box_CS"/>
</dbReference>
<dbReference type="PROSITE" id="PS51192">
    <property type="entry name" value="HELICASE_ATP_BIND_1"/>
    <property type="match status" value="1"/>
</dbReference>
<dbReference type="OrthoDB" id="196131at2759"/>
<dbReference type="PROSITE" id="PS01159">
    <property type="entry name" value="WW_DOMAIN_1"/>
    <property type="match status" value="1"/>
</dbReference>
<accession>A0A0K9PG21</accession>
<dbReference type="SMART" id="SM00490">
    <property type="entry name" value="HELICc"/>
    <property type="match status" value="1"/>
</dbReference>
<evidence type="ECO:0000259" key="10">
    <source>
        <dbReference type="PROSITE" id="PS50020"/>
    </source>
</evidence>
<keyword evidence="6" id="KW-0694">RNA-binding</keyword>
<dbReference type="Proteomes" id="UP000036987">
    <property type="component" value="Unassembled WGS sequence"/>
</dbReference>
<feature type="compositionally biased region" description="Polar residues" evidence="9">
    <location>
        <begin position="700"/>
        <end position="711"/>
    </location>
</feature>
<dbReference type="EMBL" id="LFYR01000874">
    <property type="protein sequence ID" value="KMZ67911.1"/>
    <property type="molecule type" value="Genomic_DNA"/>
</dbReference>
<dbReference type="OMA" id="NNDQPGD"/>
<feature type="domain" description="Helicase C-terminal" evidence="12">
    <location>
        <begin position="411"/>
        <end position="555"/>
    </location>
</feature>
<dbReference type="Gene3D" id="2.20.70.10">
    <property type="match status" value="1"/>
</dbReference>
<dbReference type="PROSITE" id="PS51195">
    <property type="entry name" value="Q_MOTIF"/>
    <property type="match status" value="1"/>
</dbReference>
<dbReference type="InterPro" id="IPR001650">
    <property type="entry name" value="Helicase_C-like"/>
</dbReference>
<dbReference type="CDD" id="cd18787">
    <property type="entry name" value="SF2_C_DEAD"/>
    <property type="match status" value="1"/>
</dbReference>
<evidence type="ECO:0000313" key="14">
    <source>
        <dbReference type="EMBL" id="KMZ67911.1"/>
    </source>
</evidence>
<dbReference type="FunFam" id="3.40.50.300:FF:000008">
    <property type="entry name" value="ATP-dependent RNA helicase RhlB"/>
    <property type="match status" value="1"/>
</dbReference>
<dbReference type="InterPro" id="IPR036020">
    <property type="entry name" value="WW_dom_sf"/>
</dbReference>
<evidence type="ECO:0000259" key="11">
    <source>
        <dbReference type="PROSITE" id="PS51192"/>
    </source>
</evidence>
<organism evidence="14 15">
    <name type="scientific">Zostera marina</name>
    <name type="common">Eelgrass</name>
    <dbReference type="NCBI Taxonomy" id="29655"/>
    <lineage>
        <taxon>Eukaryota</taxon>
        <taxon>Viridiplantae</taxon>
        <taxon>Streptophyta</taxon>
        <taxon>Embryophyta</taxon>
        <taxon>Tracheophyta</taxon>
        <taxon>Spermatophyta</taxon>
        <taxon>Magnoliopsida</taxon>
        <taxon>Liliopsida</taxon>
        <taxon>Zosteraceae</taxon>
        <taxon>Zostera</taxon>
    </lineage>
</organism>
<evidence type="ECO:0000256" key="6">
    <source>
        <dbReference type="ARBA" id="ARBA00022884"/>
    </source>
</evidence>
<dbReference type="CDD" id="cd00201">
    <property type="entry name" value="WW"/>
    <property type="match status" value="1"/>
</dbReference>
<dbReference type="PROSITE" id="PS51194">
    <property type="entry name" value="HELICASE_CTER"/>
    <property type="match status" value="1"/>
</dbReference>
<dbReference type="InterPro" id="IPR001202">
    <property type="entry name" value="WW_dom"/>
</dbReference>
<feature type="domain" description="DEAD-box RNA helicase Q" evidence="13">
    <location>
        <begin position="177"/>
        <end position="205"/>
    </location>
</feature>
<sequence>MAATATPRYAPEDSSLPKPWRGLIDGVTGYLYFWNPETNITQYERPLAKQSAYSPSVVPPQTSSSLGINSTVQAQQSSGYGSQHDSKEDNGRYGTSGSQHQQVSKTVGNQMRNYTNGPTNGGSEASYGYSSMHTSQNSKPYVKPHGSSDYGGNQSVEAYRRQHEITVSEDGVPAPFMTFDSTLFPAEILKEVHQAGFSSPTPIQAQSWPIALQSRDLVAVAKTGSGKTLGYLLPSFLHLNRVRNNTRMGPTVLVLSPTRELATQILTEAVRFGKSSRLACTCLYGGAPKGPQLRDLDRGVDVVVATPGRLNDILEIRKISLRQVSYLVLDEADRMLDMGFEPQIRKIVKEIPPQRQTLMFTATWPKEVRKIAADLLVHPVQVNIGNIDELVANKSIAQRIEMVMPMEKQRRVEQILRSQEPGSKILIFCSTKKMCNQLSRTLYRQFGAAVIHGDKSQMERDNALNQFRSGKCPILVATDVAARGLDVKDIRVVINYDFPTGIEDYVHRIGRTGRAGASGVAYTFFSDQDSKHASDLVKVLEGASQPVPPEIRAMGSRGSYGKMRKWGPSPGGGYGSGRGDSGFGGRGGDSGFGGRGSDYSGFGGRGGGGYGVSSARSETSFGGRGSDYSNRSFHDSYMSDTRGRQETKSTWGNNDRRSRSRSPSRRGGFHNNNQNNLSRSRSPNRISRNQGIRSPPHSMISKTGSIPMSFQGNNVEEEEGLIVGEEDGVGLGRV</sequence>
<dbReference type="GO" id="GO:0003729">
    <property type="term" value="F:mRNA binding"/>
    <property type="evidence" value="ECO:0000318"/>
    <property type="project" value="GO_Central"/>
</dbReference>
<feature type="domain" description="Helicase ATP-binding" evidence="11">
    <location>
        <begin position="208"/>
        <end position="382"/>
    </location>
</feature>
<feature type="compositionally biased region" description="Polar residues" evidence="9">
    <location>
        <begin position="73"/>
        <end position="83"/>
    </location>
</feature>
<dbReference type="GO" id="GO:0003724">
    <property type="term" value="F:RNA helicase activity"/>
    <property type="evidence" value="ECO:0000318"/>
    <property type="project" value="GO_Central"/>
</dbReference>
<dbReference type="InterPro" id="IPR027417">
    <property type="entry name" value="P-loop_NTPase"/>
</dbReference>
<dbReference type="GO" id="GO:0016787">
    <property type="term" value="F:hydrolase activity"/>
    <property type="evidence" value="ECO:0007669"/>
    <property type="project" value="UniProtKB-KW"/>
</dbReference>
<dbReference type="EC" id="3.6.4.13" evidence="1"/>
<proteinExistence type="inferred from homology"/>
<comment type="similarity">
    <text evidence="8">Belongs to the DEAD box helicase family.</text>
</comment>
<dbReference type="InterPro" id="IPR011545">
    <property type="entry name" value="DEAD/DEAH_box_helicase_dom"/>
</dbReference>
<dbReference type="STRING" id="29655.A0A0K9PG21"/>
<evidence type="ECO:0000256" key="1">
    <source>
        <dbReference type="ARBA" id="ARBA00012552"/>
    </source>
</evidence>
<dbReference type="PROSITE" id="PS00039">
    <property type="entry name" value="DEAD_ATP_HELICASE"/>
    <property type="match status" value="1"/>
</dbReference>
<dbReference type="InterPro" id="IPR014014">
    <property type="entry name" value="RNA_helicase_DEAD_Q_motif"/>
</dbReference>
<dbReference type="Pfam" id="PF00271">
    <property type="entry name" value="Helicase_C"/>
    <property type="match status" value="1"/>
</dbReference>
<feature type="compositionally biased region" description="Basic residues" evidence="9">
    <location>
        <begin position="658"/>
        <end position="668"/>
    </location>
</feature>
<dbReference type="SMART" id="SM00456">
    <property type="entry name" value="WW"/>
    <property type="match status" value="1"/>
</dbReference>
<keyword evidence="15" id="KW-1185">Reference proteome</keyword>
<protein>
    <recommendedName>
        <fullName evidence="1">RNA helicase</fullName>
        <ecNumber evidence="1">3.6.4.13</ecNumber>
    </recommendedName>
</protein>
<feature type="region of interest" description="Disordered" evidence="9">
    <location>
        <begin position="73"/>
        <end position="151"/>
    </location>
</feature>
<comment type="caution">
    <text evidence="14">The sequence shown here is derived from an EMBL/GenBank/DDBJ whole genome shotgun (WGS) entry which is preliminary data.</text>
</comment>
<evidence type="ECO:0000256" key="8">
    <source>
        <dbReference type="RuleBase" id="RU000492"/>
    </source>
</evidence>
<keyword evidence="2 8" id="KW-0547">Nucleotide-binding</keyword>
<dbReference type="PANTHER" id="PTHR47958">
    <property type="entry name" value="ATP-DEPENDENT RNA HELICASE DBP3"/>
    <property type="match status" value="1"/>
</dbReference>
<reference evidence="15" key="1">
    <citation type="journal article" date="2016" name="Nature">
        <title>The genome of the seagrass Zostera marina reveals angiosperm adaptation to the sea.</title>
        <authorList>
            <person name="Olsen J.L."/>
            <person name="Rouze P."/>
            <person name="Verhelst B."/>
            <person name="Lin Y.-C."/>
            <person name="Bayer T."/>
            <person name="Collen J."/>
            <person name="Dattolo E."/>
            <person name="De Paoli E."/>
            <person name="Dittami S."/>
            <person name="Maumus F."/>
            <person name="Michel G."/>
            <person name="Kersting A."/>
            <person name="Lauritano C."/>
            <person name="Lohaus R."/>
            <person name="Toepel M."/>
            <person name="Tonon T."/>
            <person name="Vanneste K."/>
            <person name="Amirebrahimi M."/>
            <person name="Brakel J."/>
            <person name="Bostroem C."/>
            <person name="Chovatia M."/>
            <person name="Grimwood J."/>
            <person name="Jenkins J.W."/>
            <person name="Jueterbock A."/>
            <person name="Mraz A."/>
            <person name="Stam W.T."/>
            <person name="Tice H."/>
            <person name="Bornberg-Bauer E."/>
            <person name="Green P.J."/>
            <person name="Pearson G.A."/>
            <person name="Procaccini G."/>
            <person name="Duarte C.M."/>
            <person name="Schmutz J."/>
            <person name="Reusch T.B.H."/>
            <person name="Van de Peer Y."/>
        </authorList>
    </citation>
    <scope>NUCLEOTIDE SEQUENCE [LARGE SCALE GENOMIC DNA]</scope>
    <source>
        <strain evidence="15">cv. Finnish</strain>
    </source>
</reference>
<dbReference type="AlphaFoldDB" id="A0A0K9PG21"/>
<evidence type="ECO:0000256" key="7">
    <source>
        <dbReference type="PROSITE-ProRule" id="PRU00552"/>
    </source>
</evidence>
<evidence type="ECO:0000256" key="2">
    <source>
        <dbReference type="ARBA" id="ARBA00022741"/>
    </source>
</evidence>
<dbReference type="PROSITE" id="PS50020">
    <property type="entry name" value="WW_DOMAIN_2"/>
    <property type="match status" value="1"/>
</dbReference>
<keyword evidence="5 8" id="KW-0067">ATP-binding</keyword>
<evidence type="ECO:0000256" key="3">
    <source>
        <dbReference type="ARBA" id="ARBA00022801"/>
    </source>
</evidence>
<evidence type="ECO:0000256" key="4">
    <source>
        <dbReference type="ARBA" id="ARBA00022806"/>
    </source>
</evidence>
<feature type="region of interest" description="Disordered" evidence="9">
    <location>
        <begin position="1"/>
        <end position="20"/>
    </location>
</feature>
<feature type="region of interest" description="Disordered" evidence="9">
    <location>
        <begin position="548"/>
        <end position="734"/>
    </location>
</feature>
<feature type="compositionally biased region" description="Polar residues" evidence="9">
    <location>
        <begin position="93"/>
        <end position="139"/>
    </location>
</feature>
<name>A0A0K9PG21_ZOSMR</name>
<feature type="compositionally biased region" description="Acidic residues" evidence="9">
    <location>
        <begin position="715"/>
        <end position="728"/>
    </location>
</feature>
<evidence type="ECO:0000313" key="15">
    <source>
        <dbReference type="Proteomes" id="UP000036987"/>
    </source>
</evidence>
<feature type="compositionally biased region" description="Gly residues" evidence="9">
    <location>
        <begin position="569"/>
        <end position="611"/>
    </location>
</feature>
<evidence type="ECO:0000259" key="13">
    <source>
        <dbReference type="PROSITE" id="PS51195"/>
    </source>
</evidence>
<evidence type="ECO:0000256" key="9">
    <source>
        <dbReference type="SAM" id="MobiDB-lite"/>
    </source>
</evidence>
<keyword evidence="4 8" id="KW-0347">Helicase</keyword>
<dbReference type="GO" id="GO:0005524">
    <property type="term" value="F:ATP binding"/>
    <property type="evidence" value="ECO:0007669"/>
    <property type="project" value="UniProtKB-KW"/>
</dbReference>
<dbReference type="SMART" id="SM00487">
    <property type="entry name" value="DEXDc"/>
    <property type="match status" value="1"/>
</dbReference>
<dbReference type="SUPFAM" id="SSF51045">
    <property type="entry name" value="WW domain"/>
    <property type="match status" value="1"/>
</dbReference>
<dbReference type="Gene3D" id="3.40.50.300">
    <property type="entry name" value="P-loop containing nucleotide triphosphate hydrolases"/>
    <property type="match status" value="2"/>
</dbReference>
<evidence type="ECO:0000259" key="12">
    <source>
        <dbReference type="PROSITE" id="PS51194"/>
    </source>
</evidence>
<keyword evidence="3 8" id="KW-0378">Hydrolase</keyword>
<dbReference type="InterPro" id="IPR014001">
    <property type="entry name" value="Helicase_ATP-bd"/>
</dbReference>
<evidence type="ECO:0000256" key="5">
    <source>
        <dbReference type="ARBA" id="ARBA00022840"/>
    </source>
</evidence>
<feature type="short sequence motif" description="Q motif" evidence="7">
    <location>
        <begin position="177"/>
        <end position="205"/>
    </location>
</feature>
<dbReference type="SUPFAM" id="SSF52540">
    <property type="entry name" value="P-loop containing nucleoside triphosphate hydrolases"/>
    <property type="match status" value="1"/>
</dbReference>
<dbReference type="FunFam" id="3.40.50.300:FF:000079">
    <property type="entry name" value="probable ATP-dependent RNA helicase DDX17"/>
    <property type="match status" value="1"/>
</dbReference>
<dbReference type="Pfam" id="PF00270">
    <property type="entry name" value="DEAD"/>
    <property type="match status" value="1"/>
</dbReference>
<gene>
    <name evidence="14" type="ORF">ZOSMA_252G00120</name>
</gene>
<feature type="compositionally biased region" description="Low complexity" evidence="9">
    <location>
        <begin position="671"/>
        <end position="689"/>
    </location>
</feature>